<name>A0AAQ3LYX3_9PEZI</name>
<dbReference type="Proteomes" id="UP001303373">
    <property type="component" value="Chromosome 1"/>
</dbReference>
<evidence type="ECO:0000313" key="3">
    <source>
        <dbReference type="Proteomes" id="UP001303373"/>
    </source>
</evidence>
<feature type="compositionally biased region" description="Low complexity" evidence="1">
    <location>
        <begin position="706"/>
        <end position="725"/>
    </location>
</feature>
<gene>
    <name evidence="2" type="ORF">R9X50_00098900</name>
</gene>
<sequence length="747" mass="83247">MPIAISPESSPPRVMSSLANFKTPTKAIQQEKVRYGDLRQTAFWVLSDVLHLLRTRRWKISYSVKSTFERERELPYFEAADVKSVEDAVREALEEIIPEEKDLQVRGVKLVRALNCAESCIALLDALDQVKDFYQEIHDLMIQGAVEPFFAPVHSTQMMSLSTKGDQYHGWTAISWPVDFGSNLVEAVQSNVRWIRQQSRNPTFTEFIFEHVAYCFLASGKQLHSLSFANSAQFLGTVGFRPVSQTYPSLTDPGDGHVFGTTRKEEWMNGAIIHVEHLERPGGVPRSLIESYRIPAILDFARVRLHTAGAMPNTYFTGRALRDSKGSFDHSFIKVVNTTSAACSQAFSLGAAECKIAMDELSTSQMIAYLTALSGHTLREPHQYLSCAFNLNWPIVDDIRQDEHGNVLPPQLITDPFEIAQLAIKVATAGGFDKVTWDGASDSYPSKCIIFQLSFEKWLYLAHRAHECGLTTYTSAGFKFPQISYGVWAGIDGLGIGGAQILRHMDHNSGMHGPFTEENLDRILEVRNAAAEHVRGRGAALLARMDRMFFEGSLTQAEDDLRQQLFQVLADVDENGIEKLLANEILDEIRAMTDDGQRPYTAWAQRLLRGISSGQKVLLQRFATQQEWDTLVTQLALALDQCAPVHSILEPVAAKMASRDIEDEIYDVHLGRTWTQLRRRRADELSGGFALSRHDDVVKVKTTPFSSNAASRRASRRTSAVTSAAGSPRVSRRPSLAGLGASHSSSP</sequence>
<dbReference type="AlphaFoldDB" id="A0AAQ3LYX3"/>
<protein>
    <submittedName>
        <fullName evidence="2">Uncharacterized protein</fullName>
    </submittedName>
</protein>
<keyword evidence="3" id="KW-1185">Reference proteome</keyword>
<accession>A0AAQ3LYX3</accession>
<organism evidence="2 3">
    <name type="scientific">Acrodontium crateriforme</name>
    <dbReference type="NCBI Taxonomy" id="150365"/>
    <lineage>
        <taxon>Eukaryota</taxon>
        <taxon>Fungi</taxon>
        <taxon>Dikarya</taxon>
        <taxon>Ascomycota</taxon>
        <taxon>Pezizomycotina</taxon>
        <taxon>Dothideomycetes</taxon>
        <taxon>Dothideomycetidae</taxon>
        <taxon>Mycosphaerellales</taxon>
        <taxon>Teratosphaeriaceae</taxon>
        <taxon>Acrodontium</taxon>
    </lineage>
</organism>
<feature type="region of interest" description="Disordered" evidence="1">
    <location>
        <begin position="705"/>
        <end position="747"/>
    </location>
</feature>
<dbReference type="EMBL" id="CP138580">
    <property type="protein sequence ID" value="WPG98202.1"/>
    <property type="molecule type" value="Genomic_DNA"/>
</dbReference>
<feature type="compositionally biased region" description="Low complexity" evidence="1">
    <location>
        <begin position="734"/>
        <end position="747"/>
    </location>
</feature>
<proteinExistence type="predicted"/>
<evidence type="ECO:0000256" key="1">
    <source>
        <dbReference type="SAM" id="MobiDB-lite"/>
    </source>
</evidence>
<evidence type="ECO:0000313" key="2">
    <source>
        <dbReference type="EMBL" id="WPG98202.1"/>
    </source>
</evidence>
<reference evidence="2 3" key="1">
    <citation type="submission" date="2023-11" db="EMBL/GenBank/DDBJ databases">
        <title>An acidophilic fungus is an integral part of prey digestion in a carnivorous sundew plant.</title>
        <authorList>
            <person name="Tsai I.J."/>
        </authorList>
    </citation>
    <scope>NUCLEOTIDE SEQUENCE [LARGE SCALE GENOMIC DNA]</scope>
    <source>
        <strain evidence="2">169a</strain>
    </source>
</reference>